<dbReference type="OrthoDB" id="5307922at2759"/>
<reference evidence="1" key="1">
    <citation type="submission" date="2013-10" db="EMBL/GenBank/DDBJ databases">
        <title>Genomic analysis of the causative agents of coccidiosis in chickens.</title>
        <authorList>
            <person name="Reid A.J."/>
            <person name="Blake D."/>
            <person name="Billington K."/>
            <person name="Browne H."/>
            <person name="Dunn M."/>
            <person name="Hung S."/>
            <person name="Kawahara F."/>
            <person name="Miranda-Saavedra D."/>
            <person name="Mourier T."/>
            <person name="Nagra H."/>
            <person name="Otto T.D."/>
            <person name="Rawlings N."/>
            <person name="Sanchez A."/>
            <person name="Sanders M."/>
            <person name="Subramaniam C."/>
            <person name="Tay Y."/>
            <person name="Dear P."/>
            <person name="Doerig C."/>
            <person name="Gruber A."/>
            <person name="Parkinson J."/>
            <person name="Shirley M."/>
            <person name="Wan K.L."/>
            <person name="Berriman M."/>
            <person name="Tomley F."/>
            <person name="Pain A."/>
        </authorList>
    </citation>
    <scope>NUCLEOTIDE SEQUENCE [LARGE SCALE GENOMIC DNA]</scope>
    <source>
        <strain evidence="1">Houghton</strain>
    </source>
</reference>
<gene>
    <name evidence="1" type="ORF">EBH_0041900</name>
</gene>
<dbReference type="VEuPathDB" id="ToxoDB:EBH_0041900"/>
<dbReference type="EMBL" id="HG710922">
    <property type="protein sequence ID" value="CDJ47952.1"/>
    <property type="molecule type" value="Genomic_DNA"/>
</dbReference>
<sequence length="179" mass="18472">MGYIGSSALAIGAFAAVFLAVVIAFHDLALEKLRKFCTPTAQEAEWENAYVEISDEDVQLLDYGEEQLGVPSAQQHERGAPPTPAAAAQQLLQQQDSAKVFIPNAITEEIHGKFYVTDSSTRSDAGRFGLIAFEGATWGTGRLLAVDLKYACSAAAADAAAAAAAAAAVAVAAAVAAVG</sequence>
<reference evidence="1" key="2">
    <citation type="submission" date="2013-10" db="EMBL/GenBank/DDBJ databases">
        <authorList>
            <person name="Aslett M."/>
        </authorList>
    </citation>
    <scope>NUCLEOTIDE SEQUENCE [LARGE SCALE GENOMIC DNA]</scope>
    <source>
        <strain evidence="1">Houghton</strain>
    </source>
</reference>
<protein>
    <submittedName>
        <fullName evidence="1">Strictosidine synthase domain-containing protein, putative</fullName>
    </submittedName>
</protein>
<dbReference type="AlphaFoldDB" id="U6LC19"/>
<organism evidence="1 2">
    <name type="scientific">Eimeria brunetti</name>
    <dbReference type="NCBI Taxonomy" id="51314"/>
    <lineage>
        <taxon>Eukaryota</taxon>
        <taxon>Sar</taxon>
        <taxon>Alveolata</taxon>
        <taxon>Apicomplexa</taxon>
        <taxon>Conoidasida</taxon>
        <taxon>Coccidia</taxon>
        <taxon>Eucoccidiorida</taxon>
        <taxon>Eimeriorina</taxon>
        <taxon>Eimeriidae</taxon>
        <taxon>Eimeria</taxon>
    </lineage>
</organism>
<accession>U6LC19</accession>
<evidence type="ECO:0000313" key="1">
    <source>
        <dbReference type="EMBL" id="CDJ47952.1"/>
    </source>
</evidence>
<proteinExistence type="predicted"/>
<evidence type="ECO:0000313" key="2">
    <source>
        <dbReference type="Proteomes" id="UP000030750"/>
    </source>
</evidence>
<dbReference type="Proteomes" id="UP000030750">
    <property type="component" value="Unassembled WGS sequence"/>
</dbReference>
<name>U6LC19_9EIME</name>
<keyword evidence="2" id="KW-1185">Reference proteome</keyword>